<dbReference type="KEGG" id="pvac:HC248_02526"/>
<evidence type="ECO:0000313" key="3">
    <source>
        <dbReference type="EMBL" id="QJC57205.1"/>
    </source>
</evidence>
<dbReference type="PANTHER" id="PTHR46268:SF6">
    <property type="entry name" value="UNIVERSAL STRESS PROTEIN UP12"/>
    <property type="match status" value="1"/>
</dbReference>
<reference evidence="3 4" key="1">
    <citation type="submission" date="2020-04" db="EMBL/GenBank/DDBJ databases">
        <title>Complete genome of a Psychrophilic, Marine, Gas Vacuolate Bacterium Polaromonas vacuolata KCTC 22033T.</title>
        <authorList>
            <person name="Hwang K."/>
            <person name="Kim K.M."/>
        </authorList>
    </citation>
    <scope>NUCLEOTIDE SEQUENCE [LARGE SCALE GENOMIC DNA]</scope>
    <source>
        <strain evidence="3 4">KCTC 22033</strain>
    </source>
</reference>
<dbReference type="SUPFAM" id="SSF52402">
    <property type="entry name" value="Adenine nucleotide alpha hydrolases-like"/>
    <property type="match status" value="2"/>
</dbReference>
<name>A0A6H2HBF9_9BURK</name>
<dbReference type="InterPro" id="IPR006016">
    <property type="entry name" value="UspA"/>
</dbReference>
<dbReference type="PRINTS" id="PR01438">
    <property type="entry name" value="UNVRSLSTRESS"/>
</dbReference>
<dbReference type="Pfam" id="PF00582">
    <property type="entry name" value="Usp"/>
    <property type="match status" value="2"/>
</dbReference>
<dbReference type="InterPro" id="IPR014729">
    <property type="entry name" value="Rossmann-like_a/b/a_fold"/>
</dbReference>
<dbReference type="InterPro" id="IPR006015">
    <property type="entry name" value="Universal_stress_UspA"/>
</dbReference>
<dbReference type="Gene3D" id="3.40.50.620">
    <property type="entry name" value="HUPs"/>
    <property type="match status" value="1"/>
</dbReference>
<dbReference type="RefSeq" id="WP_168922756.1">
    <property type="nucleotide sequence ID" value="NZ_CP051461.1"/>
</dbReference>
<evidence type="ECO:0000259" key="2">
    <source>
        <dbReference type="Pfam" id="PF00582"/>
    </source>
</evidence>
<dbReference type="CDD" id="cd00293">
    <property type="entry name" value="USP-like"/>
    <property type="match status" value="1"/>
</dbReference>
<dbReference type="AlphaFoldDB" id="A0A6H2HBF9"/>
<comment type="similarity">
    <text evidence="1">Belongs to the universal stress protein A family.</text>
</comment>
<organism evidence="3 4">
    <name type="scientific">Polaromonas vacuolata</name>
    <dbReference type="NCBI Taxonomy" id="37448"/>
    <lineage>
        <taxon>Bacteria</taxon>
        <taxon>Pseudomonadati</taxon>
        <taxon>Pseudomonadota</taxon>
        <taxon>Betaproteobacteria</taxon>
        <taxon>Burkholderiales</taxon>
        <taxon>Comamonadaceae</taxon>
        <taxon>Polaromonas</taxon>
    </lineage>
</organism>
<sequence>MYRRILVPLDGSPTSERGLSQAIELAIDQKEKAHLIFLHVVDDYAMLTEMTSVVNYEEMFQSLQQLGMNLLLKAKHAAESFGLTAETLLREVSGRRVEDVILEVADGYSLAKPNENGSVKKRLKVSSVVCRKSTETLDSVKKCCDLIVMGTHGRSGLNRFALGSVAQRVARHSKPPVLLVRFKDTL</sequence>
<accession>A0A6H2HBF9</accession>
<dbReference type="EMBL" id="CP051461">
    <property type="protein sequence ID" value="QJC57205.1"/>
    <property type="molecule type" value="Genomic_DNA"/>
</dbReference>
<feature type="domain" description="UspA" evidence="2">
    <location>
        <begin position="144"/>
        <end position="181"/>
    </location>
</feature>
<dbReference type="PANTHER" id="PTHR46268">
    <property type="entry name" value="STRESS RESPONSE PROTEIN NHAX"/>
    <property type="match status" value="1"/>
</dbReference>
<evidence type="ECO:0000256" key="1">
    <source>
        <dbReference type="ARBA" id="ARBA00008791"/>
    </source>
</evidence>
<protein>
    <submittedName>
        <fullName evidence="3">TRAP-T-associated universal stress protein TeaD</fullName>
    </submittedName>
</protein>
<feature type="domain" description="UspA" evidence="2">
    <location>
        <begin position="1"/>
        <end position="105"/>
    </location>
</feature>
<proteinExistence type="inferred from homology"/>
<dbReference type="Proteomes" id="UP000502041">
    <property type="component" value="Chromosome"/>
</dbReference>
<keyword evidence="4" id="KW-1185">Reference proteome</keyword>
<gene>
    <name evidence="3" type="primary">teaD</name>
    <name evidence="3" type="ORF">HC248_02526</name>
</gene>
<evidence type="ECO:0000313" key="4">
    <source>
        <dbReference type="Proteomes" id="UP000502041"/>
    </source>
</evidence>